<dbReference type="Proteomes" id="UP000284057">
    <property type="component" value="Unassembled WGS sequence"/>
</dbReference>
<dbReference type="EMBL" id="QUAL01000188">
    <property type="protein sequence ID" value="RIQ18393.1"/>
    <property type="molecule type" value="Genomic_DNA"/>
</dbReference>
<accession>A0A418KLH6</accession>
<dbReference type="InterPro" id="IPR009057">
    <property type="entry name" value="Homeodomain-like_sf"/>
</dbReference>
<evidence type="ECO:0000256" key="2">
    <source>
        <dbReference type="ARBA" id="ARBA00023125"/>
    </source>
</evidence>
<dbReference type="AlphaFoldDB" id="A0A418KLH6"/>
<sequence length="284" mass="31582">MAYSTWFMLYTVLGWASSRPTTGECMATDNHRPEPNRTLELLWGVQQPPSRGPKPALSLRQIVDTAIAVADAEGVGAVSMRRVADELGFTTMSLYRYVPSKTDLLELMVEHASEVPDVPPELSGWRDKLRWWATDTAQIYQRRRWALDVPLNAPPMGPNQIKRMEQALAALDETGLSGGEMVGILVVLSGYVRGHAQLATTLADVESRTGASQQAWDTAYGRMLTEFVDPERHPTLARIVAEGGFENGQDEDEWLDEDFGFGLELVLDGIARYVERRQGSMSPE</sequence>
<comment type="caution">
    <text evidence="6">The sequence shown here is derived from an EMBL/GenBank/DDBJ whole genome shotgun (WGS) entry which is preliminary data.</text>
</comment>
<keyword evidence="1" id="KW-0805">Transcription regulation</keyword>
<dbReference type="Pfam" id="PF00440">
    <property type="entry name" value="TetR_N"/>
    <property type="match status" value="1"/>
</dbReference>
<dbReference type="PANTHER" id="PTHR30055:SF151">
    <property type="entry name" value="TRANSCRIPTIONAL REGULATORY PROTEIN"/>
    <property type="match status" value="1"/>
</dbReference>
<name>A0A418KLH6_9ACTN</name>
<keyword evidence="2 4" id="KW-0238">DNA-binding</keyword>
<evidence type="ECO:0000256" key="1">
    <source>
        <dbReference type="ARBA" id="ARBA00023015"/>
    </source>
</evidence>
<dbReference type="Gene3D" id="1.10.357.10">
    <property type="entry name" value="Tetracycline Repressor, domain 2"/>
    <property type="match status" value="1"/>
</dbReference>
<dbReference type="InterPro" id="IPR001647">
    <property type="entry name" value="HTH_TetR"/>
</dbReference>
<dbReference type="SUPFAM" id="SSF46689">
    <property type="entry name" value="Homeodomain-like"/>
    <property type="match status" value="1"/>
</dbReference>
<dbReference type="Gene3D" id="1.10.10.60">
    <property type="entry name" value="Homeodomain-like"/>
    <property type="match status" value="1"/>
</dbReference>
<dbReference type="Pfam" id="PF02909">
    <property type="entry name" value="TetR_C_1"/>
    <property type="match status" value="1"/>
</dbReference>
<organism evidence="6 7">
    <name type="scientific">Jiangella rhizosphaerae</name>
    <dbReference type="NCBI Taxonomy" id="2293569"/>
    <lineage>
        <taxon>Bacteria</taxon>
        <taxon>Bacillati</taxon>
        <taxon>Actinomycetota</taxon>
        <taxon>Actinomycetes</taxon>
        <taxon>Jiangellales</taxon>
        <taxon>Jiangellaceae</taxon>
        <taxon>Jiangella</taxon>
    </lineage>
</organism>
<dbReference type="InterPro" id="IPR004111">
    <property type="entry name" value="Repressor_TetR_C"/>
</dbReference>
<evidence type="ECO:0000256" key="4">
    <source>
        <dbReference type="PROSITE-ProRule" id="PRU00335"/>
    </source>
</evidence>
<dbReference type="PROSITE" id="PS50977">
    <property type="entry name" value="HTH_TETR_2"/>
    <property type="match status" value="1"/>
</dbReference>
<dbReference type="SUPFAM" id="SSF48498">
    <property type="entry name" value="Tetracyclin repressor-like, C-terminal domain"/>
    <property type="match status" value="1"/>
</dbReference>
<evidence type="ECO:0000313" key="6">
    <source>
        <dbReference type="EMBL" id="RIQ18393.1"/>
    </source>
</evidence>
<dbReference type="PANTHER" id="PTHR30055">
    <property type="entry name" value="HTH-TYPE TRANSCRIPTIONAL REGULATOR RUTR"/>
    <property type="match status" value="1"/>
</dbReference>
<proteinExistence type="predicted"/>
<dbReference type="InterPro" id="IPR036271">
    <property type="entry name" value="Tet_transcr_reg_TetR-rel_C_sf"/>
</dbReference>
<keyword evidence="3" id="KW-0804">Transcription</keyword>
<dbReference type="GO" id="GO:0045892">
    <property type="term" value="P:negative regulation of DNA-templated transcription"/>
    <property type="evidence" value="ECO:0007669"/>
    <property type="project" value="InterPro"/>
</dbReference>
<feature type="domain" description="HTH tetR-type" evidence="5">
    <location>
        <begin position="56"/>
        <end position="116"/>
    </location>
</feature>
<keyword evidence="7" id="KW-1185">Reference proteome</keyword>
<evidence type="ECO:0000256" key="3">
    <source>
        <dbReference type="ARBA" id="ARBA00023163"/>
    </source>
</evidence>
<dbReference type="GO" id="GO:0003700">
    <property type="term" value="F:DNA-binding transcription factor activity"/>
    <property type="evidence" value="ECO:0007669"/>
    <property type="project" value="TreeGrafter"/>
</dbReference>
<evidence type="ECO:0000313" key="7">
    <source>
        <dbReference type="Proteomes" id="UP000284057"/>
    </source>
</evidence>
<dbReference type="GO" id="GO:0000976">
    <property type="term" value="F:transcription cis-regulatory region binding"/>
    <property type="evidence" value="ECO:0007669"/>
    <property type="project" value="TreeGrafter"/>
</dbReference>
<dbReference type="InterPro" id="IPR050109">
    <property type="entry name" value="HTH-type_TetR-like_transc_reg"/>
</dbReference>
<protein>
    <submittedName>
        <fullName evidence="6">TetR/AcrR family transcriptional regulator</fullName>
    </submittedName>
</protein>
<evidence type="ECO:0000259" key="5">
    <source>
        <dbReference type="PROSITE" id="PS50977"/>
    </source>
</evidence>
<reference evidence="6 7" key="1">
    <citation type="submission" date="2018-09" db="EMBL/GenBank/DDBJ databases">
        <title>Isolation, diversity and antifungal activity of actinobacteria from wheat.</title>
        <authorList>
            <person name="Han C."/>
        </authorList>
    </citation>
    <scope>NUCLEOTIDE SEQUENCE [LARGE SCALE GENOMIC DNA]</scope>
    <source>
        <strain evidence="6 7">NEAU-YY265</strain>
    </source>
</reference>
<gene>
    <name evidence="6" type="ORF">DY240_21170</name>
</gene>
<feature type="DNA-binding region" description="H-T-H motif" evidence="4">
    <location>
        <begin position="79"/>
        <end position="98"/>
    </location>
</feature>